<evidence type="ECO:0000313" key="4">
    <source>
        <dbReference type="EMBL" id="RPA81379.1"/>
    </source>
</evidence>
<dbReference type="Proteomes" id="UP000275078">
    <property type="component" value="Unassembled WGS sequence"/>
</dbReference>
<dbReference type="GO" id="GO:1990904">
    <property type="term" value="C:ribonucleoprotein complex"/>
    <property type="evidence" value="ECO:0007669"/>
    <property type="project" value="UniProtKB-KW"/>
</dbReference>
<keyword evidence="5" id="KW-1185">Reference proteome</keyword>
<dbReference type="OrthoDB" id="1539250at2759"/>
<dbReference type="InterPro" id="IPR036948">
    <property type="entry name" value="Ribosomal_eL21_sf"/>
</dbReference>
<dbReference type="FunFam" id="6.10.250.3260:FF:000001">
    <property type="entry name" value="60S ribosomal protein L21"/>
    <property type="match status" value="1"/>
</dbReference>
<dbReference type="GO" id="GO:0006412">
    <property type="term" value="P:translation"/>
    <property type="evidence" value="ECO:0007669"/>
    <property type="project" value="InterPro"/>
</dbReference>
<dbReference type="InterPro" id="IPR001147">
    <property type="entry name" value="Ribosomal_eL21"/>
</dbReference>
<accession>A0A3N4I5N5</accession>
<dbReference type="GO" id="GO:0003735">
    <property type="term" value="F:structural constituent of ribosome"/>
    <property type="evidence" value="ECO:0007669"/>
    <property type="project" value="InterPro"/>
</dbReference>
<proteinExistence type="inferred from homology"/>
<comment type="similarity">
    <text evidence="1">Belongs to the eukaryotic ribosomal protein eL21 family.</text>
</comment>
<reference evidence="4 5" key="1">
    <citation type="journal article" date="2018" name="Nat. Ecol. Evol.">
        <title>Pezizomycetes genomes reveal the molecular basis of ectomycorrhizal truffle lifestyle.</title>
        <authorList>
            <person name="Murat C."/>
            <person name="Payen T."/>
            <person name="Noel B."/>
            <person name="Kuo A."/>
            <person name="Morin E."/>
            <person name="Chen J."/>
            <person name="Kohler A."/>
            <person name="Krizsan K."/>
            <person name="Balestrini R."/>
            <person name="Da Silva C."/>
            <person name="Montanini B."/>
            <person name="Hainaut M."/>
            <person name="Levati E."/>
            <person name="Barry K.W."/>
            <person name="Belfiori B."/>
            <person name="Cichocki N."/>
            <person name="Clum A."/>
            <person name="Dockter R.B."/>
            <person name="Fauchery L."/>
            <person name="Guy J."/>
            <person name="Iotti M."/>
            <person name="Le Tacon F."/>
            <person name="Lindquist E.A."/>
            <person name="Lipzen A."/>
            <person name="Malagnac F."/>
            <person name="Mello A."/>
            <person name="Molinier V."/>
            <person name="Miyauchi S."/>
            <person name="Poulain J."/>
            <person name="Riccioni C."/>
            <person name="Rubini A."/>
            <person name="Sitrit Y."/>
            <person name="Splivallo R."/>
            <person name="Traeger S."/>
            <person name="Wang M."/>
            <person name="Zifcakova L."/>
            <person name="Wipf D."/>
            <person name="Zambonelli A."/>
            <person name="Paolocci F."/>
            <person name="Nowrousian M."/>
            <person name="Ottonello S."/>
            <person name="Baldrian P."/>
            <person name="Spatafora J.W."/>
            <person name="Henrissat B."/>
            <person name="Nagy L.G."/>
            <person name="Aury J.M."/>
            <person name="Wincker P."/>
            <person name="Grigoriev I.V."/>
            <person name="Bonfante P."/>
            <person name="Martin F.M."/>
        </authorList>
    </citation>
    <scope>NUCLEOTIDE SEQUENCE [LARGE SCALE GENOMIC DNA]</scope>
    <source>
        <strain evidence="4 5">RN42</strain>
    </source>
</reference>
<dbReference type="InterPro" id="IPR008991">
    <property type="entry name" value="Translation_prot_SH3-like_sf"/>
</dbReference>
<dbReference type="AlphaFoldDB" id="A0A3N4I5N5"/>
<evidence type="ECO:0000256" key="1">
    <source>
        <dbReference type="ARBA" id="ARBA00008427"/>
    </source>
</evidence>
<dbReference type="STRING" id="1160509.A0A3N4I5N5"/>
<evidence type="ECO:0008006" key="6">
    <source>
        <dbReference type="Google" id="ProtNLM"/>
    </source>
</evidence>
<dbReference type="GO" id="GO:0005840">
    <property type="term" value="C:ribosome"/>
    <property type="evidence" value="ECO:0007669"/>
    <property type="project" value="UniProtKB-KW"/>
</dbReference>
<evidence type="ECO:0000256" key="2">
    <source>
        <dbReference type="ARBA" id="ARBA00022980"/>
    </source>
</evidence>
<organism evidence="4 5">
    <name type="scientific">Ascobolus immersus RN42</name>
    <dbReference type="NCBI Taxonomy" id="1160509"/>
    <lineage>
        <taxon>Eukaryota</taxon>
        <taxon>Fungi</taxon>
        <taxon>Dikarya</taxon>
        <taxon>Ascomycota</taxon>
        <taxon>Pezizomycotina</taxon>
        <taxon>Pezizomycetes</taxon>
        <taxon>Pezizales</taxon>
        <taxon>Ascobolaceae</taxon>
        <taxon>Ascobolus</taxon>
    </lineage>
</organism>
<dbReference type="Gene3D" id="6.10.250.3260">
    <property type="match status" value="1"/>
</dbReference>
<keyword evidence="3" id="KW-0687">Ribonucleoprotein</keyword>
<dbReference type="Gene3D" id="2.30.30.70">
    <property type="entry name" value="Ribosomal protein L21"/>
    <property type="match status" value="1"/>
</dbReference>
<dbReference type="SUPFAM" id="SSF50104">
    <property type="entry name" value="Translation proteins SH3-like domain"/>
    <property type="match status" value="1"/>
</dbReference>
<dbReference type="Pfam" id="PF01157">
    <property type="entry name" value="Ribosomal_L21e"/>
    <property type="match status" value="1"/>
</dbReference>
<name>A0A3N4I5N5_ASCIM</name>
<keyword evidence="2" id="KW-0689">Ribosomal protein</keyword>
<dbReference type="PROSITE" id="PS01171">
    <property type="entry name" value="RIBOSOMAL_L21E"/>
    <property type="match status" value="1"/>
</dbReference>
<dbReference type="PANTHER" id="PTHR20981">
    <property type="entry name" value="60S RIBOSOMAL PROTEIN L21"/>
    <property type="match status" value="1"/>
</dbReference>
<gene>
    <name evidence="4" type="ORF">BJ508DRAFT_414815</name>
</gene>
<protein>
    <recommendedName>
        <fullName evidence="6">60S ribosomal protein L21-A</fullName>
    </recommendedName>
</protein>
<evidence type="ECO:0000313" key="5">
    <source>
        <dbReference type="Proteomes" id="UP000275078"/>
    </source>
</evidence>
<evidence type="ECO:0000256" key="3">
    <source>
        <dbReference type="ARBA" id="ARBA00023274"/>
    </source>
</evidence>
<dbReference type="InterPro" id="IPR018259">
    <property type="entry name" value="Ribosomal_eL21_CS"/>
</dbReference>
<dbReference type="EMBL" id="ML119680">
    <property type="protein sequence ID" value="RPA81379.1"/>
    <property type="molecule type" value="Genomic_DNA"/>
</dbReference>
<dbReference type="FunFam" id="2.30.30.70:FF:000001">
    <property type="entry name" value="60S ribosomal protein L21"/>
    <property type="match status" value="1"/>
</dbReference>
<sequence>MGHASGKRAGTRYAYSRNFKEKGMIRLSTYLTQYHVGDIVDIVANAAVQKGLPYKWYHGKTGIVYNVTKSALGIIVHKPVGNRYLEKRVNIRIEHIRHSKCRQSFVQRVKDNAAKKREAKETGNPVFLKRQPVQPREARTVVVGDNKPETITPIPYETTI</sequence>